<proteinExistence type="predicted"/>
<gene>
    <name evidence="2" type="ORF">BBbe_10310</name>
</gene>
<evidence type="ECO:0000313" key="3">
    <source>
        <dbReference type="Proteomes" id="UP000014038"/>
    </source>
</evidence>
<organism evidence="2 3">
    <name type="scientific">Bartonella bovis 91-4</name>
    <dbReference type="NCBI Taxonomy" id="1094491"/>
    <lineage>
        <taxon>Bacteria</taxon>
        <taxon>Pseudomonadati</taxon>
        <taxon>Pseudomonadota</taxon>
        <taxon>Alphaproteobacteria</taxon>
        <taxon>Hyphomicrobiales</taxon>
        <taxon>Bartonellaceae</taxon>
        <taxon>Bartonella</taxon>
    </lineage>
</organism>
<dbReference type="eggNOG" id="COG3468">
    <property type="taxonomic scope" value="Bacteria"/>
</dbReference>
<dbReference type="Gene3D" id="2.160.20.20">
    <property type="match status" value="1"/>
</dbReference>
<name>N6VBX6_9HYPH</name>
<keyword evidence="3" id="KW-1185">Reference proteome</keyword>
<dbReference type="RefSeq" id="WP_010701542.1">
    <property type="nucleotide sequence ID" value="NZ_CM001844.1"/>
</dbReference>
<dbReference type="OrthoDB" id="218680at2"/>
<evidence type="ECO:0008006" key="4">
    <source>
        <dbReference type="Google" id="ProtNLM"/>
    </source>
</evidence>
<comment type="caution">
    <text evidence="2">The sequence shown here is derived from an EMBL/GenBank/DDBJ whole genome shotgun (WGS) entry which is preliminary data.</text>
</comment>
<evidence type="ECO:0000256" key="1">
    <source>
        <dbReference type="SAM" id="MobiDB-lite"/>
    </source>
</evidence>
<dbReference type="InterPro" id="IPR012332">
    <property type="entry name" value="Autotransporter_pectin_lyase_C"/>
</dbReference>
<dbReference type="PATRIC" id="fig|1094491.5.peg.1119"/>
<protein>
    <recommendedName>
        <fullName evidence="4">Right handed beta helix domain-containing protein</fullName>
    </recommendedName>
</protein>
<evidence type="ECO:0000313" key="2">
    <source>
        <dbReference type="EMBL" id="ENN90796.1"/>
    </source>
</evidence>
<accession>N6VBX6</accession>
<dbReference type="Proteomes" id="UP000014038">
    <property type="component" value="Chromosome"/>
</dbReference>
<dbReference type="AlphaFoldDB" id="N6VBX6"/>
<feature type="region of interest" description="Disordered" evidence="1">
    <location>
        <begin position="402"/>
        <end position="424"/>
    </location>
</feature>
<reference evidence="2 3" key="1">
    <citation type="journal article" date="2013" name="PLoS Genet.">
        <title>A gene transfer agent and a dynamic repertoire of secretion systems hold the keys to the explosive radiation of the emerging pathogen Bartonella.</title>
        <authorList>
            <person name="Guy L."/>
            <person name="Nystedt B."/>
            <person name="Toft C."/>
            <person name="Zaremba-Niedzwiedzka K."/>
            <person name="Berglund E.C."/>
            <person name="Granberg F."/>
            <person name="Naslund K."/>
            <person name="Eriksson A.S."/>
            <person name="Andersson S.G."/>
        </authorList>
    </citation>
    <scope>NUCLEOTIDE SEQUENCE [LARGE SCALE GENOMIC DNA]</scope>
    <source>
        <strain evidence="2 3">91-4</strain>
    </source>
</reference>
<dbReference type="HOGENOM" id="CLU_034274_0_0_5"/>
<feature type="compositionally biased region" description="Acidic residues" evidence="1">
    <location>
        <begin position="413"/>
        <end position="424"/>
    </location>
</feature>
<dbReference type="EMBL" id="AGWA01000010">
    <property type="protein sequence ID" value="ENN90796.1"/>
    <property type="molecule type" value="Genomic_DNA"/>
</dbReference>
<sequence length="424" mass="43948">MTANITGAEITGGGQGTGVYASGAKAVTMTDVRISDVSEGVEAKGGILAMKGGSIGFMGEYGVSLNQGGAALKNVRMTYTGSSPTADFIKVVDGTVIAEGIKIDGNGYGQGMSVTQKGHVVLIKPNYINVDKGMTVSEGIVRMFGGEIGFMGEYGISLKEGGVALIAVTIKGNRTGKTGIKLNEGRIDLYKTNIRDVHKGVTITEGIVRMEKGEIGFKGDYGIGLSKSIAALKNVRITGQSHKGTGVYVQSGVGAVMMKDVRISEVRTGVEVISGNLMMHKGSVEFKGGDGISLIRGNAALKDVRITGQGHETEVAVKALMGTVAIKGGEMSNVGTGVEVKSEGAVWLIDTKLRDVYKGVSVEDGVVHMEGGEIGFMGEYGISLTRGQALLDDVRITGQGDEGTGVYANGDGNVDDEGGEDFRG</sequence>